<evidence type="ECO:0000256" key="2">
    <source>
        <dbReference type="SAM" id="Phobius"/>
    </source>
</evidence>
<dbReference type="Proteomes" id="UP000494165">
    <property type="component" value="Unassembled WGS sequence"/>
</dbReference>
<name>A0A8S1BLH1_9INSE</name>
<feature type="region of interest" description="Disordered" evidence="1">
    <location>
        <begin position="246"/>
        <end position="280"/>
    </location>
</feature>
<comment type="caution">
    <text evidence="3">The sequence shown here is derived from an EMBL/GenBank/DDBJ whole genome shotgun (WGS) entry which is preliminary data.</text>
</comment>
<evidence type="ECO:0000313" key="4">
    <source>
        <dbReference type="Proteomes" id="UP000494165"/>
    </source>
</evidence>
<evidence type="ECO:0000256" key="1">
    <source>
        <dbReference type="SAM" id="MobiDB-lite"/>
    </source>
</evidence>
<reference evidence="3 4" key="1">
    <citation type="submission" date="2020-04" db="EMBL/GenBank/DDBJ databases">
        <authorList>
            <person name="Alioto T."/>
            <person name="Alioto T."/>
            <person name="Gomez Garrido J."/>
        </authorList>
    </citation>
    <scope>NUCLEOTIDE SEQUENCE [LARGE SCALE GENOMIC DNA]</scope>
</reference>
<evidence type="ECO:0008006" key="5">
    <source>
        <dbReference type="Google" id="ProtNLM"/>
    </source>
</evidence>
<keyword evidence="2" id="KW-0472">Membrane</keyword>
<evidence type="ECO:0000313" key="3">
    <source>
        <dbReference type="EMBL" id="CAB3360182.1"/>
    </source>
</evidence>
<keyword evidence="2" id="KW-1133">Transmembrane helix</keyword>
<sequence length="280" mass="30955">MLKSFILIVLNIHIPEETPCRDSSDCSTLDGYVCSNNRCCNVNYLQVCAPSYGNHGIKCYNDNSCYNPSDLNLVCATVNKTCKCRRGYVWEIDLKRCQKLGDDDYGPNKIGTVSDLIGTLIFILGVGAMMYLLLKLFCNCSKLWRRGNAVPRADIPRSEGDPQFIPMNNAPGTWVASYRVIGSLDHSPSSQFSGRNPSMPQYMLYPGAAPPPYEDALKHKVILSSYCQPPLSPMSLQQAQTNVPIESDSVSVLDEQTSNRPNTMFSEDSIQEQHGGTSSS</sequence>
<keyword evidence="2" id="KW-0812">Transmembrane</keyword>
<protein>
    <recommendedName>
        <fullName evidence="5">EB domain-containing protein</fullName>
    </recommendedName>
</protein>
<feature type="transmembrane region" description="Helical" evidence="2">
    <location>
        <begin position="116"/>
        <end position="138"/>
    </location>
</feature>
<accession>A0A8S1BLH1</accession>
<organism evidence="3 4">
    <name type="scientific">Cloeon dipterum</name>
    <dbReference type="NCBI Taxonomy" id="197152"/>
    <lineage>
        <taxon>Eukaryota</taxon>
        <taxon>Metazoa</taxon>
        <taxon>Ecdysozoa</taxon>
        <taxon>Arthropoda</taxon>
        <taxon>Hexapoda</taxon>
        <taxon>Insecta</taxon>
        <taxon>Pterygota</taxon>
        <taxon>Palaeoptera</taxon>
        <taxon>Ephemeroptera</taxon>
        <taxon>Pisciforma</taxon>
        <taxon>Baetidae</taxon>
        <taxon>Cloeon</taxon>
    </lineage>
</organism>
<dbReference type="EMBL" id="CADEPI010000002">
    <property type="protein sequence ID" value="CAB3360182.1"/>
    <property type="molecule type" value="Genomic_DNA"/>
</dbReference>
<proteinExistence type="predicted"/>
<dbReference type="AlphaFoldDB" id="A0A8S1BLH1"/>
<dbReference type="OrthoDB" id="8181009at2759"/>
<gene>
    <name evidence="3" type="ORF">CLODIP_2_CD08021</name>
</gene>
<keyword evidence="4" id="KW-1185">Reference proteome</keyword>